<evidence type="ECO:0000313" key="2">
    <source>
        <dbReference type="EMBL" id="MBP1995043.1"/>
    </source>
</evidence>
<reference evidence="2 3" key="1">
    <citation type="submission" date="2021-03" db="EMBL/GenBank/DDBJ databases">
        <title>Genomic Encyclopedia of Type Strains, Phase IV (KMG-IV): sequencing the most valuable type-strain genomes for metagenomic binning, comparative biology and taxonomic classification.</title>
        <authorList>
            <person name="Goeker M."/>
        </authorList>
    </citation>
    <scope>NUCLEOTIDE SEQUENCE [LARGE SCALE GENOMIC DNA]</scope>
    <source>
        <strain evidence="2 3">DSM 26048</strain>
    </source>
</reference>
<dbReference type="RefSeq" id="WP_209976862.1">
    <property type="nucleotide sequence ID" value="NZ_JAGGLB010000030.1"/>
</dbReference>
<keyword evidence="1" id="KW-0472">Membrane</keyword>
<feature type="transmembrane region" description="Helical" evidence="1">
    <location>
        <begin position="31"/>
        <end position="49"/>
    </location>
</feature>
<protein>
    <submittedName>
        <fullName evidence="2">Uncharacterized protein</fullName>
    </submittedName>
</protein>
<gene>
    <name evidence="2" type="ORF">J2Z66_006685</name>
</gene>
<evidence type="ECO:0000313" key="3">
    <source>
        <dbReference type="Proteomes" id="UP001519287"/>
    </source>
</evidence>
<keyword evidence="1" id="KW-0812">Transmembrane</keyword>
<feature type="transmembrane region" description="Helical" evidence="1">
    <location>
        <begin position="6"/>
        <end position="26"/>
    </location>
</feature>
<sequence length="91" mass="10251">MSGLKLSLSTWVLLPFSFILLGLIVFTKERLIYFSWLVFCIPAILQFGLLFRQAPGTGKSLILFGCINLVLTILVLLALWYLNALGRAFKN</sequence>
<name>A0ABS4J5D5_9BACL</name>
<proteinExistence type="predicted"/>
<dbReference type="EMBL" id="JAGGLB010000030">
    <property type="protein sequence ID" value="MBP1995043.1"/>
    <property type="molecule type" value="Genomic_DNA"/>
</dbReference>
<keyword evidence="3" id="KW-1185">Reference proteome</keyword>
<feature type="transmembrane region" description="Helical" evidence="1">
    <location>
        <begin position="61"/>
        <end position="82"/>
    </location>
</feature>
<organism evidence="2 3">
    <name type="scientific">Paenibacillus eucommiae</name>
    <dbReference type="NCBI Taxonomy" id="1355755"/>
    <lineage>
        <taxon>Bacteria</taxon>
        <taxon>Bacillati</taxon>
        <taxon>Bacillota</taxon>
        <taxon>Bacilli</taxon>
        <taxon>Bacillales</taxon>
        <taxon>Paenibacillaceae</taxon>
        <taxon>Paenibacillus</taxon>
    </lineage>
</organism>
<keyword evidence="1" id="KW-1133">Transmembrane helix</keyword>
<accession>A0ABS4J5D5</accession>
<evidence type="ECO:0000256" key="1">
    <source>
        <dbReference type="SAM" id="Phobius"/>
    </source>
</evidence>
<dbReference type="Proteomes" id="UP001519287">
    <property type="component" value="Unassembled WGS sequence"/>
</dbReference>
<comment type="caution">
    <text evidence="2">The sequence shown here is derived from an EMBL/GenBank/DDBJ whole genome shotgun (WGS) entry which is preliminary data.</text>
</comment>